<dbReference type="InterPro" id="IPR009056">
    <property type="entry name" value="Cyt_c-like_dom"/>
</dbReference>
<evidence type="ECO:0000256" key="3">
    <source>
        <dbReference type="ARBA" id="ARBA00009362"/>
    </source>
</evidence>
<dbReference type="PRINTS" id="PR00604">
    <property type="entry name" value="CYTCHRMECIAB"/>
</dbReference>
<dbReference type="FunFam" id="3.10.20.10:FF:000001">
    <property type="entry name" value="60S ribosomal protein L18a"/>
    <property type="match status" value="1"/>
</dbReference>
<keyword evidence="9" id="KW-0408">Iron</keyword>
<dbReference type="FunCoup" id="A0A0V1BGK7">
    <property type="interactions" value="1139"/>
</dbReference>
<keyword evidence="7 13" id="KW-0689">Ribosomal protein</keyword>
<comment type="similarity">
    <text evidence="2">Belongs to the cytochrome c family.</text>
</comment>
<dbReference type="Pfam" id="PF00034">
    <property type="entry name" value="Cytochrom_C"/>
    <property type="match status" value="1"/>
</dbReference>
<dbReference type="OrthoDB" id="1294322at2759"/>
<dbReference type="Gene3D" id="3.10.20.10">
    <property type="match status" value="2"/>
</dbReference>
<dbReference type="GO" id="GO:0020037">
    <property type="term" value="F:heme binding"/>
    <property type="evidence" value="ECO:0007669"/>
    <property type="project" value="InterPro"/>
</dbReference>
<keyword evidence="4" id="KW-0813">Transport</keyword>
<accession>A0A0V1BGK7</accession>
<keyword evidence="8" id="KW-0249">Electron transport</keyword>
<dbReference type="GO" id="GO:0005758">
    <property type="term" value="C:mitochondrial intermembrane space"/>
    <property type="evidence" value="ECO:0007669"/>
    <property type="project" value="UniProtKB-SubCell"/>
</dbReference>
<comment type="similarity">
    <text evidence="3">Belongs to the eukaryotic ribosomal protein eL20 family.</text>
</comment>
<keyword evidence="5" id="KW-0349">Heme</keyword>
<dbReference type="eggNOG" id="KOG3453">
    <property type="taxonomic scope" value="Eukaryota"/>
</dbReference>
<dbReference type="GO" id="GO:0005840">
    <property type="term" value="C:ribosome"/>
    <property type="evidence" value="ECO:0007669"/>
    <property type="project" value="UniProtKB-KW"/>
</dbReference>
<dbReference type="InterPro" id="IPR028877">
    <property type="entry name" value="Ribosomal_eL20"/>
</dbReference>
<dbReference type="Pfam" id="PF01775">
    <property type="entry name" value="Ribosomal_L18A"/>
    <property type="match status" value="1"/>
</dbReference>
<dbReference type="PANTHER" id="PTHR10052">
    <property type="entry name" value="60S RIBOSOMAL PROTEIN L18A"/>
    <property type="match status" value="1"/>
</dbReference>
<dbReference type="InParanoid" id="A0A0V1BGK7"/>
<evidence type="ECO:0000256" key="10">
    <source>
        <dbReference type="ARBA" id="ARBA00023274"/>
    </source>
</evidence>
<dbReference type="SUPFAM" id="SSF160374">
    <property type="entry name" value="RplX-like"/>
    <property type="match status" value="1"/>
</dbReference>
<sequence>MGLKASGQLKEFLIIGRKLPTPKERRPPLYKMRIYASNDVVAKSRFWYFCRKLKKVKKSHGEILKIRQLHDCNNSFVRNYGIWLRYDSRTGTHNMYREYRDLTSCGAVTQCYRDMGSRHRARAESIQIIKVSSISPSKCRRAHVKQFHNSKIKFPLVHRVLKRRNLPPFTTKKMSQIPKGDPEKGKKLFVQRCAQCHTVEKGGGNKTGPNLNGIVGRKSGQVPNFDYTAANKNKGVIWTREALFEYLLNPKAFIPGTKMIFAGLKKESDRADLIAYLEQNS</sequence>
<evidence type="ECO:0000256" key="4">
    <source>
        <dbReference type="ARBA" id="ARBA00022448"/>
    </source>
</evidence>
<evidence type="ECO:0000256" key="8">
    <source>
        <dbReference type="ARBA" id="ARBA00022982"/>
    </source>
</evidence>
<dbReference type="FunFam" id="3.10.20.10:FF:000002">
    <property type="entry name" value="60S ribosomal protein L18a"/>
    <property type="match status" value="1"/>
</dbReference>
<evidence type="ECO:0000256" key="9">
    <source>
        <dbReference type="ARBA" id="ARBA00023004"/>
    </source>
</evidence>
<dbReference type="FunFam" id="1.10.760.10:FF:000001">
    <property type="entry name" value="Cytochrome c iso-1"/>
    <property type="match status" value="1"/>
</dbReference>
<evidence type="ECO:0000256" key="7">
    <source>
        <dbReference type="ARBA" id="ARBA00022980"/>
    </source>
</evidence>
<keyword evidence="10" id="KW-0687">Ribonucleoprotein</keyword>
<organism evidence="13 14">
    <name type="scientific">Trichinella spiralis</name>
    <name type="common">Trichina worm</name>
    <dbReference type="NCBI Taxonomy" id="6334"/>
    <lineage>
        <taxon>Eukaryota</taxon>
        <taxon>Metazoa</taxon>
        <taxon>Ecdysozoa</taxon>
        <taxon>Nematoda</taxon>
        <taxon>Enoplea</taxon>
        <taxon>Dorylaimia</taxon>
        <taxon>Trichinellida</taxon>
        <taxon>Trichinellidae</taxon>
        <taxon>Trichinella</taxon>
    </lineage>
</organism>
<reference evidence="13 14" key="1">
    <citation type="submission" date="2015-01" db="EMBL/GenBank/DDBJ databases">
        <title>Evolution of Trichinella species and genotypes.</title>
        <authorList>
            <person name="Korhonen P.K."/>
            <person name="Edoardo P."/>
            <person name="Giuseppe L.R."/>
            <person name="Gasser R.B."/>
        </authorList>
    </citation>
    <scope>NUCLEOTIDE SEQUENCE [LARGE SCALE GENOMIC DNA]</scope>
    <source>
        <strain evidence="13">ISS3</strain>
    </source>
</reference>
<evidence type="ECO:0000256" key="5">
    <source>
        <dbReference type="ARBA" id="ARBA00022617"/>
    </source>
</evidence>
<protein>
    <recommendedName>
        <fullName evidence="11">Large ribosomal subunit protein eL20</fullName>
    </recommendedName>
    <alternativeName>
        <fullName evidence="12">60S ribosomal protein L18a</fullName>
    </alternativeName>
</protein>
<name>A0A0V1BGK7_TRISP</name>
<evidence type="ECO:0000313" key="13">
    <source>
        <dbReference type="EMBL" id="KRY36046.1"/>
    </source>
</evidence>
<evidence type="ECO:0000256" key="11">
    <source>
        <dbReference type="ARBA" id="ARBA00035220"/>
    </source>
</evidence>
<dbReference type="EMBL" id="JYDH01000047">
    <property type="protein sequence ID" value="KRY36046.1"/>
    <property type="molecule type" value="Genomic_DNA"/>
</dbReference>
<evidence type="ECO:0000256" key="1">
    <source>
        <dbReference type="ARBA" id="ARBA00004569"/>
    </source>
</evidence>
<dbReference type="AlphaFoldDB" id="A0A0V1BGK7"/>
<dbReference type="Proteomes" id="UP000054776">
    <property type="component" value="Unassembled WGS sequence"/>
</dbReference>
<dbReference type="SUPFAM" id="SSF46626">
    <property type="entry name" value="Cytochrome c"/>
    <property type="match status" value="1"/>
</dbReference>
<evidence type="ECO:0000256" key="12">
    <source>
        <dbReference type="ARBA" id="ARBA00035392"/>
    </source>
</evidence>
<dbReference type="GO" id="GO:0009055">
    <property type="term" value="F:electron transfer activity"/>
    <property type="evidence" value="ECO:0007669"/>
    <property type="project" value="InterPro"/>
</dbReference>
<comment type="subcellular location">
    <subcellularLocation>
        <location evidence="1">Mitochondrion intermembrane space</location>
    </subcellularLocation>
</comment>
<comment type="caution">
    <text evidence="13">The sequence shown here is derived from an EMBL/GenBank/DDBJ whole genome shotgun (WGS) entry which is preliminary data.</text>
</comment>
<dbReference type="InterPro" id="IPR023573">
    <property type="entry name" value="Ribosomal_eL20_dom"/>
</dbReference>
<gene>
    <name evidence="13" type="primary">RPL18A</name>
    <name evidence="13" type="ORF">T01_5096</name>
</gene>
<evidence type="ECO:0000313" key="14">
    <source>
        <dbReference type="Proteomes" id="UP000054776"/>
    </source>
</evidence>
<dbReference type="GO" id="GO:0006412">
    <property type="term" value="P:translation"/>
    <property type="evidence" value="ECO:0007669"/>
    <property type="project" value="InterPro"/>
</dbReference>
<dbReference type="PROSITE" id="PS51007">
    <property type="entry name" value="CYTC"/>
    <property type="match status" value="1"/>
</dbReference>
<evidence type="ECO:0000256" key="2">
    <source>
        <dbReference type="ARBA" id="ARBA00006488"/>
    </source>
</evidence>
<dbReference type="STRING" id="6334.A0A0V1BGK7"/>
<dbReference type="HAMAP" id="MF_00273">
    <property type="entry name" value="Ribosomal_eL20"/>
    <property type="match status" value="1"/>
</dbReference>
<keyword evidence="6" id="KW-0479">Metal-binding</keyword>
<dbReference type="InterPro" id="IPR021138">
    <property type="entry name" value="Ribosomal_eL20_eukaryotes"/>
</dbReference>
<proteinExistence type="inferred from homology"/>
<dbReference type="GO" id="GO:1990904">
    <property type="term" value="C:ribonucleoprotein complex"/>
    <property type="evidence" value="ECO:0007669"/>
    <property type="project" value="UniProtKB-KW"/>
</dbReference>
<dbReference type="InterPro" id="IPR036909">
    <property type="entry name" value="Cyt_c-like_dom_sf"/>
</dbReference>
<dbReference type="GO" id="GO:0003735">
    <property type="term" value="F:structural constituent of ribosome"/>
    <property type="evidence" value="ECO:0007669"/>
    <property type="project" value="InterPro"/>
</dbReference>
<keyword evidence="14" id="KW-1185">Reference proteome</keyword>
<dbReference type="GO" id="GO:0046872">
    <property type="term" value="F:metal ion binding"/>
    <property type="evidence" value="ECO:0007669"/>
    <property type="project" value="UniProtKB-KW"/>
</dbReference>
<dbReference type="InterPro" id="IPR002327">
    <property type="entry name" value="Cyt_c_1A/1B"/>
</dbReference>
<dbReference type="Gene3D" id="1.10.760.10">
    <property type="entry name" value="Cytochrome c-like domain"/>
    <property type="match status" value="1"/>
</dbReference>
<evidence type="ECO:0000256" key="6">
    <source>
        <dbReference type="ARBA" id="ARBA00022723"/>
    </source>
</evidence>